<dbReference type="EMBL" id="ANIY01000294">
    <property type="protein sequence ID" value="ETP53571.1"/>
    <property type="molecule type" value="Genomic_DNA"/>
</dbReference>
<comment type="caution">
    <text evidence="1">The sequence shown here is derived from an EMBL/GenBank/DDBJ whole genome shotgun (WGS) entry which is preliminary data.</text>
</comment>
<evidence type="ECO:0000313" key="2">
    <source>
        <dbReference type="Proteomes" id="UP000018948"/>
    </source>
</evidence>
<organism evidence="1 2">
    <name type="scientific">Phytophthora nicotianae P10297</name>
    <dbReference type="NCBI Taxonomy" id="1317064"/>
    <lineage>
        <taxon>Eukaryota</taxon>
        <taxon>Sar</taxon>
        <taxon>Stramenopiles</taxon>
        <taxon>Oomycota</taxon>
        <taxon>Peronosporomycetes</taxon>
        <taxon>Peronosporales</taxon>
        <taxon>Peronosporaceae</taxon>
        <taxon>Phytophthora</taxon>
    </lineage>
</organism>
<protein>
    <recommendedName>
        <fullName evidence="3">CCHC-type domain-containing protein</fullName>
    </recommendedName>
</protein>
<evidence type="ECO:0008006" key="3">
    <source>
        <dbReference type="Google" id="ProtNLM"/>
    </source>
</evidence>
<dbReference type="AlphaFoldDB" id="W3A316"/>
<reference evidence="1 2" key="1">
    <citation type="submission" date="2013-11" db="EMBL/GenBank/DDBJ databases">
        <title>The Genome Sequence of Phytophthora parasitica P10297.</title>
        <authorList>
            <consortium name="The Broad Institute Genomics Platform"/>
            <person name="Russ C."/>
            <person name="Tyler B."/>
            <person name="Panabieres F."/>
            <person name="Shan W."/>
            <person name="Tripathy S."/>
            <person name="Grunwald N."/>
            <person name="Machado M."/>
            <person name="Johnson C.S."/>
            <person name="Walker B."/>
            <person name="Young S.K."/>
            <person name="Zeng Q."/>
            <person name="Gargeya S."/>
            <person name="Fitzgerald M."/>
            <person name="Haas B."/>
            <person name="Abouelleil A."/>
            <person name="Allen A.W."/>
            <person name="Alvarado L."/>
            <person name="Arachchi H.M."/>
            <person name="Berlin A.M."/>
            <person name="Chapman S.B."/>
            <person name="Gainer-Dewar J."/>
            <person name="Goldberg J."/>
            <person name="Griggs A."/>
            <person name="Gujja S."/>
            <person name="Hansen M."/>
            <person name="Howarth C."/>
            <person name="Imamovic A."/>
            <person name="Ireland A."/>
            <person name="Larimer J."/>
            <person name="McCowan C."/>
            <person name="Murphy C."/>
            <person name="Pearson M."/>
            <person name="Poon T.W."/>
            <person name="Priest M."/>
            <person name="Roberts A."/>
            <person name="Saif S."/>
            <person name="Shea T."/>
            <person name="Sisk P."/>
            <person name="Sykes S."/>
            <person name="Wortman J."/>
            <person name="Nusbaum C."/>
            <person name="Birren B."/>
        </authorList>
    </citation>
    <scope>NUCLEOTIDE SEQUENCE [LARGE SCALE GENOMIC DNA]</scope>
    <source>
        <strain evidence="1 2">P10297</strain>
    </source>
</reference>
<sequence length="83" mass="9335">MRDFFNEEIRSAEKKKRAKYICSLCEKAEGHNAARCPNRALGDVDDDVQPGIYVVGNCPIKLLEQRNAFVSTAEEISIIVSDF</sequence>
<dbReference type="OrthoDB" id="128041at2759"/>
<dbReference type="Proteomes" id="UP000018948">
    <property type="component" value="Unassembled WGS sequence"/>
</dbReference>
<gene>
    <name evidence="1" type="ORF">F442_01546</name>
</gene>
<proteinExistence type="predicted"/>
<name>W3A316_PHYNI</name>
<evidence type="ECO:0000313" key="1">
    <source>
        <dbReference type="EMBL" id="ETP53571.1"/>
    </source>
</evidence>
<accession>W3A316</accession>